<sequence>MSLDHIRNFCIIAHIDHGKSTLADRFLEVTGTVEAREMKAQFLDSLDLERERGITIKMAPVRMAYSLNHKSYILNLIDTPGHPDFAYEVSRAFKAVDGAILLVDATQGIQAQTLANFEMARKAGLKIIGAVNKIDMNPVQLESVLKETADLIGCSEDEIYRISGKTGQGVNELLEVIIAKIPAPIVPENLKGKKSALIFDSIYDDHKGVIAFVRVFSGEFKNNEDAKFIASNTGFKIKEVGYFNPKMKMSEKIKEGEIGYIATGIKDPDKLKIGDTIGEKVFEGYEEPQARVFVSFFPEDGDKNEELKKSFQKLRLSDPAIKLEPDSNEVLGRGFKAGFLGKLHFEITSQRLEREFNVRTVNSFPSVAYKVKKSSQKDEYTIIENPKDLPSEFAEIWEPIVDLEILTSLTYLGSIMNLRDSFRMEDMQTQNIGERVLIKTKMPLMELISDFDDQLKSITHGFASFSYQMSGYKKSNLERVDVFIAKDMVVGLSRILPKKDIEFEARKMAQKLKDLLPQQQFTQAIQVLNGSRVIARETVPAMRKDVTGYLYGGDRTRKMKLWKKQKEGKKKLLGMAKVKVSAEVFKELLKK</sequence>
<keyword evidence="5 6" id="KW-0342">GTP-binding</keyword>
<dbReference type="PRINTS" id="PR00315">
    <property type="entry name" value="ELONGATNFCT"/>
</dbReference>
<comment type="catalytic activity">
    <reaction evidence="6">
        <text>GTP + H2O = GDP + phosphate + H(+)</text>
        <dbReference type="Rhea" id="RHEA:19669"/>
        <dbReference type="ChEBI" id="CHEBI:15377"/>
        <dbReference type="ChEBI" id="CHEBI:15378"/>
        <dbReference type="ChEBI" id="CHEBI:37565"/>
        <dbReference type="ChEBI" id="CHEBI:43474"/>
        <dbReference type="ChEBI" id="CHEBI:58189"/>
        <dbReference type="EC" id="3.6.5.n1"/>
    </reaction>
</comment>
<dbReference type="SUPFAM" id="SSF54980">
    <property type="entry name" value="EF-G C-terminal domain-like"/>
    <property type="match status" value="2"/>
</dbReference>
<comment type="function">
    <text evidence="6">Required for accurate and efficient protein synthesis under certain stress conditions. May act as a fidelity factor of the translation reaction, by catalyzing a one-codon backward translocation of tRNAs on improperly translocated ribosomes. Back-translocation proceeds from a post-translocation (POST) complex to a pre-translocation (PRE) complex, thus giving elongation factor G a second chance to translocate the tRNAs correctly. Binds to ribosomes in a GTP-dependent manner.</text>
</comment>
<accession>A0A2H0RCN1</accession>
<dbReference type="InterPro" id="IPR013842">
    <property type="entry name" value="LepA_CTD"/>
</dbReference>
<protein>
    <recommendedName>
        <fullName evidence="6">Elongation factor 4</fullName>
        <shortName evidence="6">EF-4</shortName>
        <ecNumber evidence="6">3.6.5.n1</ecNumber>
    </recommendedName>
    <alternativeName>
        <fullName evidence="6">Ribosomal back-translocase LepA</fullName>
    </alternativeName>
</protein>
<dbReference type="EMBL" id="PCXV01000010">
    <property type="protein sequence ID" value="PIR44299.1"/>
    <property type="molecule type" value="Genomic_DNA"/>
</dbReference>
<evidence type="ECO:0000313" key="8">
    <source>
        <dbReference type="EMBL" id="PIR44299.1"/>
    </source>
</evidence>
<evidence type="ECO:0000256" key="1">
    <source>
        <dbReference type="ARBA" id="ARBA00005454"/>
    </source>
</evidence>
<dbReference type="Pfam" id="PF06421">
    <property type="entry name" value="LepA_C"/>
    <property type="match status" value="1"/>
</dbReference>
<dbReference type="InterPro" id="IPR009000">
    <property type="entry name" value="Transl_B-barrel_sf"/>
</dbReference>
<dbReference type="PROSITE" id="PS51722">
    <property type="entry name" value="G_TR_2"/>
    <property type="match status" value="1"/>
</dbReference>
<dbReference type="InterPro" id="IPR027417">
    <property type="entry name" value="P-loop_NTPase"/>
</dbReference>
<evidence type="ECO:0000256" key="6">
    <source>
        <dbReference type="HAMAP-Rule" id="MF_00071"/>
    </source>
</evidence>
<feature type="binding site" evidence="6">
    <location>
        <begin position="132"/>
        <end position="135"/>
    </location>
    <ligand>
        <name>GTP</name>
        <dbReference type="ChEBI" id="CHEBI:37565"/>
    </ligand>
</feature>
<dbReference type="InterPro" id="IPR004161">
    <property type="entry name" value="EFTu-like_2"/>
</dbReference>
<keyword evidence="2 6" id="KW-0547">Nucleotide-binding</keyword>
<dbReference type="PANTHER" id="PTHR43512:SF4">
    <property type="entry name" value="TRANSLATION FACTOR GUF1 HOMOLOG, CHLOROPLASTIC"/>
    <property type="match status" value="1"/>
</dbReference>
<feature type="binding site" evidence="6">
    <location>
        <begin position="16"/>
        <end position="21"/>
    </location>
    <ligand>
        <name>GTP</name>
        <dbReference type="ChEBI" id="CHEBI:37565"/>
    </ligand>
</feature>
<dbReference type="Gene3D" id="3.30.70.870">
    <property type="entry name" value="Elongation Factor G (Translational Gtpase), domain 3"/>
    <property type="match status" value="1"/>
</dbReference>
<dbReference type="InterPro" id="IPR005225">
    <property type="entry name" value="Small_GTP-bd"/>
</dbReference>
<dbReference type="Gene3D" id="3.40.50.300">
    <property type="entry name" value="P-loop containing nucleotide triphosphate hydrolases"/>
    <property type="match status" value="1"/>
</dbReference>
<dbReference type="PANTHER" id="PTHR43512">
    <property type="entry name" value="TRANSLATION FACTOR GUF1-RELATED"/>
    <property type="match status" value="1"/>
</dbReference>
<dbReference type="GO" id="GO:0003746">
    <property type="term" value="F:translation elongation factor activity"/>
    <property type="evidence" value="ECO:0007669"/>
    <property type="project" value="UniProtKB-UniRule"/>
</dbReference>
<evidence type="ECO:0000256" key="4">
    <source>
        <dbReference type="ARBA" id="ARBA00022917"/>
    </source>
</evidence>
<dbReference type="InterPro" id="IPR035647">
    <property type="entry name" value="EFG_III/V"/>
</dbReference>
<proteinExistence type="inferred from homology"/>
<dbReference type="InterPro" id="IPR038363">
    <property type="entry name" value="LepA_C_sf"/>
</dbReference>
<dbReference type="SMART" id="SM00838">
    <property type="entry name" value="EFG_C"/>
    <property type="match status" value="1"/>
</dbReference>
<evidence type="ECO:0000259" key="7">
    <source>
        <dbReference type="PROSITE" id="PS51722"/>
    </source>
</evidence>
<dbReference type="GO" id="GO:0005525">
    <property type="term" value="F:GTP binding"/>
    <property type="evidence" value="ECO:0007669"/>
    <property type="project" value="UniProtKB-UniRule"/>
</dbReference>
<dbReference type="PROSITE" id="PS00301">
    <property type="entry name" value="G_TR_1"/>
    <property type="match status" value="1"/>
</dbReference>
<dbReference type="Pfam" id="PF00009">
    <property type="entry name" value="GTP_EFTU"/>
    <property type="match status" value="1"/>
</dbReference>
<evidence type="ECO:0000256" key="3">
    <source>
        <dbReference type="ARBA" id="ARBA00022801"/>
    </source>
</evidence>
<evidence type="ECO:0000313" key="9">
    <source>
        <dbReference type="Proteomes" id="UP000231602"/>
    </source>
</evidence>
<evidence type="ECO:0000256" key="2">
    <source>
        <dbReference type="ARBA" id="ARBA00022741"/>
    </source>
</evidence>
<dbReference type="Gene3D" id="3.30.70.2570">
    <property type="entry name" value="Elongation factor 4, C-terminal domain"/>
    <property type="match status" value="1"/>
</dbReference>
<dbReference type="Proteomes" id="UP000231602">
    <property type="component" value="Unassembled WGS sequence"/>
</dbReference>
<dbReference type="GO" id="GO:0045727">
    <property type="term" value="P:positive regulation of translation"/>
    <property type="evidence" value="ECO:0007669"/>
    <property type="project" value="UniProtKB-UniRule"/>
</dbReference>
<dbReference type="SUPFAM" id="SSF52540">
    <property type="entry name" value="P-loop containing nucleoside triphosphate hydrolases"/>
    <property type="match status" value="1"/>
</dbReference>
<gene>
    <name evidence="6" type="primary">lepA</name>
    <name evidence="8" type="ORF">COV23_00410</name>
</gene>
<keyword evidence="3 6" id="KW-0378">Hydrolase</keyword>
<dbReference type="EC" id="3.6.5.n1" evidence="6"/>
<comment type="similarity">
    <text evidence="1 6">Belongs to the TRAFAC class translation factor GTPase superfamily. Classic translation factor GTPase family. LepA subfamily.</text>
</comment>
<organism evidence="8 9">
    <name type="scientific">Candidatus Wolfebacteria bacterium CG10_big_fil_rev_8_21_14_0_10_31_9</name>
    <dbReference type="NCBI Taxonomy" id="1975070"/>
    <lineage>
        <taxon>Bacteria</taxon>
        <taxon>Candidatus Wolfeibacteriota</taxon>
    </lineage>
</organism>
<dbReference type="InterPro" id="IPR000640">
    <property type="entry name" value="EFG_V-like"/>
</dbReference>
<evidence type="ECO:0000256" key="5">
    <source>
        <dbReference type="ARBA" id="ARBA00023134"/>
    </source>
</evidence>
<dbReference type="GO" id="GO:0043022">
    <property type="term" value="F:ribosome binding"/>
    <property type="evidence" value="ECO:0007669"/>
    <property type="project" value="UniProtKB-UniRule"/>
</dbReference>
<keyword evidence="8" id="KW-0251">Elongation factor</keyword>
<dbReference type="InterPro" id="IPR006297">
    <property type="entry name" value="EF-4"/>
</dbReference>
<reference evidence="8 9" key="1">
    <citation type="submission" date="2017-09" db="EMBL/GenBank/DDBJ databases">
        <title>Depth-based differentiation of microbial function through sediment-hosted aquifers and enrichment of novel symbionts in the deep terrestrial subsurface.</title>
        <authorList>
            <person name="Probst A.J."/>
            <person name="Ladd B."/>
            <person name="Jarett J.K."/>
            <person name="Geller-Mcgrath D.E."/>
            <person name="Sieber C.M."/>
            <person name="Emerson J.B."/>
            <person name="Anantharaman K."/>
            <person name="Thomas B.C."/>
            <person name="Malmstrom R."/>
            <person name="Stieglmeier M."/>
            <person name="Klingl A."/>
            <person name="Woyke T."/>
            <person name="Ryan C.M."/>
            <person name="Banfield J.F."/>
        </authorList>
    </citation>
    <scope>NUCLEOTIDE SEQUENCE [LARGE SCALE GENOMIC DNA]</scope>
    <source>
        <strain evidence="8">CG10_big_fil_rev_8_21_14_0_10_31_9</strain>
    </source>
</reference>
<dbReference type="GO" id="GO:0005886">
    <property type="term" value="C:plasma membrane"/>
    <property type="evidence" value="ECO:0007669"/>
    <property type="project" value="UniProtKB-SubCell"/>
</dbReference>
<dbReference type="Pfam" id="PF03144">
    <property type="entry name" value="GTP_EFTU_D2"/>
    <property type="match status" value="1"/>
</dbReference>
<comment type="caution">
    <text evidence="8">The sequence shown here is derived from an EMBL/GenBank/DDBJ whole genome shotgun (WGS) entry which is preliminary data.</text>
</comment>
<dbReference type="Pfam" id="PF00679">
    <property type="entry name" value="EFG_C"/>
    <property type="match status" value="1"/>
</dbReference>
<keyword evidence="4 6" id="KW-0648">Protein biosynthesis</keyword>
<feature type="domain" description="Tr-type G" evidence="7">
    <location>
        <begin position="4"/>
        <end position="185"/>
    </location>
</feature>
<dbReference type="AlphaFoldDB" id="A0A2H0RCN1"/>
<dbReference type="NCBIfam" id="TIGR01393">
    <property type="entry name" value="lepA"/>
    <property type="match status" value="1"/>
</dbReference>
<dbReference type="Gene3D" id="2.40.30.10">
    <property type="entry name" value="Translation factors"/>
    <property type="match status" value="1"/>
</dbReference>
<dbReference type="InterPro" id="IPR031157">
    <property type="entry name" value="G_TR_CS"/>
</dbReference>
<dbReference type="Gene3D" id="3.30.70.240">
    <property type="match status" value="1"/>
</dbReference>
<keyword evidence="6" id="KW-1003">Cell membrane</keyword>
<dbReference type="CDD" id="cd01890">
    <property type="entry name" value="LepA"/>
    <property type="match status" value="1"/>
</dbReference>
<comment type="subcellular location">
    <subcellularLocation>
        <location evidence="6">Cell membrane</location>
        <topology evidence="6">Peripheral membrane protein</topology>
        <orientation evidence="6">Cytoplasmic side</orientation>
    </subcellularLocation>
</comment>
<dbReference type="HAMAP" id="MF_00071">
    <property type="entry name" value="LepA"/>
    <property type="match status" value="1"/>
</dbReference>
<dbReference type="InterPro" id="IPR000795">
    <property type="entry name" value="T_Tr_GTP-bd_dom"/>
</dbReference>
<dbReference type="SUPFAM" id="SSF50447">
    <property type="entry name" value="Translation proteins"/>
    <property type="match status" value="1"/>
</dbReference>
<dbReference type="GO" id="GO:0003924">
    <property type="term" value="F:GTPase activity"/>
    <property type="evidence" value="ECO:0007669"/>
    <property type="project" value="UniProtKB-UniRule"/>
</dbReference>
<dbReference type="NCBIfam" id="TIGR00231">
    <property type="entry name" value="small_GTP"/>
    <property type="match status" value="1"/>
</dbReference>
<name>A0A2H0RCN1_9BACT</name>
<keyword evidence="6" id="KW-0472">Membrane</keyword>